<gene>
    <name evidence="4" type="ORF">TL10_24150</name>
</gene>
<dbReference type="InterPro" id="IPR048578">
    <property type="entry name" value="Rv3651-like_C"/>
</dbReference>
<proteinExistence type="predicted"/>
<protein>
    <recommendedName>
        <fullName evidence="6">Rv3651-like N-terminal domain-containing protein</fullName>
    </recommendedName>
</protein>
<organism evidence="4 5">
    <name type="scientific">Mycolicibacterium llatzerense</name>
    <dbReference type="NCBI Taxonomy" id="280871"/>
    <lineage>
        <taxon>Bacteria</taxon>
        <taxon>Bacillati</taxon>
        <taxon>Actinomycetota</taxon>
        <taxon>Actinomycetes</taxon>
        <taxon>Mycobacteriales</taxon>
        <taxon>Mycobacteriaceae</taxon>
        <taxon>Mycolicibacterium</taxon>
    </lineage>
</organism>
<dbReference type="InterPro" id="IPR041458">
    <property type="entry name" value="Rv3651-like_N"/>
</dbReference>
<feature type="domain" description="Rv3651-like C-terminal" evidence="3">
    <location>
        <begin position="219"/>
        <end position="335"/>
    </location>
</feature>
<feature type="domain" description="Rv3651-like middle" evidence="2">
    <location>
        <begin position="99"/>
        <end position="208"/>
    </location>
</feature>
<evidence type="ECO:0000313" key="4">
    <source>
        <dbReference type="EMBL" id="KIU14477.1"/>
    </source>
</evidence>
<dbReference type="InterPro" id="IPR041439">
    <property type="entry name" value="Rv3651-like_middle"/>
</dbReference>
<evidence type="ECO:0008006" key="6">
    <source>
        <dbReference type="Google" id="ProtNLM"/>
    </source>
</evidence>
<dbReference type="Pfam" id="PF18007">
    <property type="entry name" value="Rv3651-like_N"/>
    <property type="match status" value="1"/>
</dbReference>
<dbReference type="OrthoDB" id="4745618at2"/>
<evidence type="ECO:0000259" key="3">
    <source>
        <dbReference type="Pfam" id="PF21043"/>
    </source>
</evidence>
<dbReference type="Pfam" id="PF21043">
    <property type="entry name" value="Rv3651-like_C"/>
    <property type="match status" value="1"/>
</dbReference>
<dbReference type="STRING" id="280871.TL10_24150"/>
<evidence type="ECO:0000259" key="2">
    <source>
        <dbReference type="Pfam" id="PF18621"/>
    </source>
</evidence>
<reference evidence="4 5" key="1">
    <citation type="submission" date="2015-01" db="EMBL/GenBank/DDBJ databases">
        <title>Genome sequence of Mycobacterium llatzerense and Mycobacterium immunogenum recovered from brain abscess.</title>
        <authorList>
            <person name="Greninger A.L."/>
            <person name="Langelier C."/>
            <person name="Cunningham G."/>
            <person name="Chiu C.Y."/>
            <person name="Miller S."/>
        </authorList>
    </citation>
    <scope>NUCLEOTIDE SEQUENCE [LARGE SCALE GENOMIC DNA]</scope>
    <source>
        <strain evidence="4 5">CLUC14</strain>
    </source>
</reference>
<dbReference type="Pfam" id="PF18621">
    <property type="entry name" value="Rv3651-like_middle"/>
    <property type="match status" value="1"/>
</dbReference>
<accession>A0A0D1L858</accession>
<keyword evidence="5" id="KW-1185">Reference proteome</keyword>
<comment type="caution">
    <text evidence="4">The sequence shown here is derived from an EMBL/GenBank/DDBJ whole genome shotgun (WGS) entry which is preliminary data.</text>
</comment>
<dbReference type="AlphaFoldDB" id="A0A0D1L858"/>
<dbReference type="EMBL" id="JXST01000043">
    <property type="protein sequence ID" value="KIU14477.1"/>
    <property type="molecule type" value="Genomic_DNA"/>
</dbReference>
<dbReference type="PATRIC" id="fig|280871.6.peg.5000"/>
<dbReference type="RefSeq" id="WP_043987669.1">
    <property type="nucleotide sequence ID" value="NZ_JXST01000043.1"/>
</dbReference>
<feature type="domain" description="Rv3651-like N-terminal" evidence="1">
    <location>
        <begin position="4"/>
        <end position="96"/>
    </location>
</feature>
<evidence type="ECO:0000313" key="5">
    <source>
        <dbReference type="Proteomes" id="UP000032221"/>
    </source>
</evidence>
<name>A0A0D1L858_9MYCO</name>
<dbReference type="Proteomes" id="UP000032221">
    <property type="component" value="Unassembled WGS sequence"/>
</dbReference>
<sequence>MTDDWLLVETLGAEPAVVAQGQQTVDMVPISAFLRRNSSLMAIQSAIGETVRAGLPLTSITPKSDRVIRTEVVQMTDGRIHGVHVWVGTPDADPPDRIIPGPLKWDLTNGIATDTMESLANSGLNPAAEATHGRAFADDLQTRKLKPNEARVISAVIKPEPGQTFTSTWEMTDFRGRPISVGFAARVLNEPDEDGEDQLICRAMNWRAVRDNSSATPLDRARQIMNGPAVPGVYRAMVDLNSWKLIKWIDETCPLFDWSADNKPELVVHPNELPEMAVMTVEFASGPTSRVLRLRAHDGGWVPIHVTAHRLEVAGDTFAGLLSLRLPTYGELMAAEDRLADDEVPES</sequence>
<evidence type="ECO:0000259" key="1">
    <source>
        <dbReference type="Pfam" id="PF18007"/>
    </source>
</evidence>